<feature type="domain" description="Tyr recombinase" evidence="6">
    <location>
        <begin position="163"/>
        <end position="368"/>
    </location>
</feature>
<dbReference type="PANTHER" id="PTHR30349">
    <property type="entry name" value="PHAGE INTEGRASE-RELATED"/>
    <property type="match status" value="1"/>
</dbReference>
<evidence type="ECO:0000256" key="4">
    <source>
        <dbReference type="ARBA" id="ARBA00023172"/>
    </source>
</evidence>
<organism evidence="8 9">
    <name type="scientific">Paenibacillus turicensis</name>
    <dbReference type="NCBI Taxonomy" id="160487"/>
    <lineage>
        <taxon>Bacteria</taxon>
        <taxon>Bacillati</taxon>
        <taxon>Bacillota</taxon>
        <taxon>Bacilli</taxon>
        <taxon>Bacillales</taxon>
        <taxon>Paenibacillaceae</taxon>
        <taxon>Paenibacillus</taxon>
    </lineage>
</organism>
<dbReference type="InterPro" id="IPR044068">
    <property type="entry name" value="CB"/>
</dbReference>
<gene>
    <name evidence="8" type="ORF">J2Z32_002336</name>
</gene>
<comment type="caution">
    <text evidence="8">The sequence shown here is derived from an EMBL/GenBank/DDBJ whole genome shotgun (WGS) entry which is preliminary data.</text>
</comment>
<dbReference type="InterPro" id="IPR004107">
    <property type="entry name" value="Integrase_SAM-like_N"/>
</dbReference>
<sequence length="379" mass="43997">MATFKKHNTGWEYRFVYKDPFTQKRKEKSQRGFRTKTDAANALDEFKRQLKIGLEVDDSPLKDYLQSWLIEYKKGTIRKNTFISHEHNINFHIIPYFGDIMLKEIKPIMYQKFINSLSGYKKSTVEIIHRTMHSALEKAVIIGKIEKNPTTGVTIKGGEKNSSKLMFIDSSDIPLFLKTSYEYGYIYWIFFKLLIETGMRKGEAAGLQWTDIDFKNGTIHINKTLDFQAKEGEQLLGDTKTYNSIRTIKISQSLLNDLKEHAKYQNRNKLNLNDQYRHDLNLVLCRDNGDFMPKSTLFNALSRILKRAGLPQVPIHALRHTHAVLMMESGVDLKYIQSRLGHGSIRITADVYSHVSNKIEAMNMEKYEDKIEAILSQKQ</sequence>
<evidence type="ECO:0000259" key="7">
    <source>
        <dbReference type="PROSITE" id="PS51900"/>
    </source>
</evidence>
<proteinExistence type="inferred from homology"/>
<dbReference type="Pfam" id="PF00589">
    <property type="entry name" value="Phage_integrase"/>
    <property type="match status" value="1"/>
</dbReference>
<evidence type="ECO:0000259" key="6">
    <source>
        <dbReference type="PROSITE" id="PS51898"/>
    </source>
</evidence>
<dbReference type="PROSITE" id="PS51898">
    <property type="entry name" value="TYR_RECOMBINASE"/>
    <property type="match status" value="1"/>
</dbReference>
<dbReference type="Gene3D" id="1.10.150.130">
    <property type="match status" value="1"/>
</dbReference>
<evidence type="ECO:0000313" key="8">
    <source>
        <dbReference type="EMBL" id="MBP1905688.1"/>
    </source>
</evidence>
<keyword evidence="3 5" id="KW-0238">DNA-binding</keyword>
<evidence type="ECO:0000313" key="9">
    <source>
        <dbReference type="Proteomes" id="UP001519272"/>
    </source>
</evidence>
<dbReference type="CDD" id="cd01189">
    <property type="entry name" value="INT_ICEBs1_C_like"/>
    <property type="match status" value="1"/>
</dbReference>
<dbReference type="PROSITE" id="PS51900">
    <property type="entry name" value="CB"/>
    <property type="match status" value="1"/>
</dbReference>
<dbReference type="InterPro" id="IPR013762">
    <property type="entry name" value="Integrase-like_cat_sf"/>
</dbReference>
<protein>
    <submittedName>
        <fullName evidence="8">Integrase</fullName>
    </submittedName>
</protein>
<dbReference type="Pfam" id="PF14657">
    <property type="entry name" value="Arm-DNA-bind_4"/>
    <property type="match status" value="1"/>
</dbReference>
<dbReference type="Gene3D" id="1.10.443.10">
    <property type="entry name" value="Intergrase catalytic core"/>
    <property type="match status" value="1"/>
</dbReference>
<reference evidence="8 9" key="1">
    <citation type="submission" date="2021-03" db="EMBL/GenBank/DDBJ databases">
        <title>Genomic Encyclopedia of Type Strains, Phase IV (KMG-IV): sequencing the most valuable type-strain genomes for metagenomic binning, comparative biology and taxonomic classification.</title>
        <authorList>
            <person name="Goeker M."/>
        </authorList>
    </citation>
    <scope>NUCLEOTIDE SEQUENCE [LARGE SCALE GENOMIC DNA]</scope>
    <source>
        <strain evidence="8 9">DSM 14349</strain>
    </source>
</reference>
<comment type="similarity">
    <text evidence="1">Belongs to the 'phage' integrase family.</text>
</comment>
<feature type="domain" description="Core-binding (CB)" evidence="7">
    <location>
        <begin position="59"/>
        <end position="140"/>
    </location>
</feature>
<dbReference type="SUPFAM" id="SSF56349">
    <property type="entry name" value="DNA breaking-rejoining enzymes"/>
    <property type="match status" value="1"/>
</dbReference>
<evidence type="ECO:0000256" key="3">
    <source>
        <dbReference type="ARBA" id="ARBA00023125"/>
    </source>
</evidence>
<evidence type="ECO:0000256" key="5">
    <source>
        <dbReference type="PROSITE-ProRule" id="PRU01248"/>
    </source>
</evidence>
<evidence type="ECO:0000256" key="2">
    <source>
        <dbReference type="ARBA" id="ARBA00022908"/>
    </source>
</evidence>
<keyword evidence="2" id="KW-0229">DNA integration</keyword>
<dbReference type="InterPro" id="IPR011010">
    <property type="entry name" value="DNA_brk_join_enz"/>
</dbReference>
<keyword evidence="4" id="KW-0233">DNA recombination</keyword>
<dbReference type="PANTHER" id="PTHR30349:SF64">
    <property type="entry name" value="PROPHAGE INTEGRASE INTD-RELATED"/>
    <property type="match status" value="1"/>
</dbReference>
<dbReference type="RefSeq" id="WP_245251400.1">
    <property type="nucleotide sequence ID" value="NZ_JAGGKG010000010.1"/>
</dbReference>
<dbReference type="InterPro" id="IPR010998">
    <property type="entry name" value="Integrase_recombinase_N"/>
</dbReference>
<dbReference type="EMBL" id="JAGGKG010000010">
    <property type="protein sequence ID" value="MBP1905688.1"/>
    <property type="molecule type" value="Genomic_DNA"/>
</dbReference>
<evidence type="ECO:0000256" key="1">
    <source>
        <dbReference type="ARBA" id="ARBA00008857"/>
    </source>
</evidence>
<dbReference type="InterPro" id="IPR028259">
    <property type="entry name" value="AP2-like_int_N"/>
</dbReference>
<name>A0ABS4FSY2_9BACL</name>
<dbReference type="Pfam" id="PF14659">
    <property type="entry name" value="Phage_int_SAM_3"/>
    <property type="match status" value="1"/>
</dbReference>
<accession>A0ABS4FSY2</accession>
<keyword evidence="9" id="KW-1185">Reference proteome</keyword>
<dbReference type="Proteomes" id="UP001519272">
    <property type="component" value="Unassembled WGS sequence"/>
</dbReference>
<dbReference type="InterPro" id="IPR002104">
    <property type="entry name" value="Integrase_catalytic"/>
</dbReference>
<dbReference type="InterPro" id="IPR050090">
    <property type="entry name" value="Tyrosine_recombinase_XerCD"/>
</dbReference>